<proteinExistence type="predicted"/>
<dbReference type="Proteomes" id="UP001222325">
    <property type="component" value="Unassembled WGS sequence"/>
</dbReference>
<evidence type="ECO:0000313" key="3">
    <source>
        <dbReference type="Proteomes" id="UP001222325"/>
    </source>
</evidence>
<sequence>MQAVGSLRVQAGGVPRRRARDGTDARRRKLFTKAPTRHASASEAIRATHPSCVPAPIRPSGADSETAVSRVRARHRCASSDTIRLLLRCQRAGRCASTAACPIDPRRGALPPSTFFRTALERLRYATAHSLNGHVASVPRYHHTTLTPSSAASSAPRSSPLPTARPGDGYGGGRFEMGAAAALGTWWRLWVRFCF</sequence>
<keyword evidence="3" id="KW-1185">Reference proteome</keyword>
<feature type="compositionally biased region" description="Low complexity" evidence="1">
    <location>
        <begin position="145"/>
        <end position="166"/>
    </location>
</feature>
<feature type="region of interest" description="Disordered" evidence="1">
    <location>
        <begin position="1"/>
        <end position="64"/>
    </location>
</feature>
<dbReference type="EMBL" id="JARJCN010000018">
    <property type="protein sequence ID" value="KAJ7092428.1"/>
    <property type="molecule type" value="Genomic_DNA"/>
</dbReference>
<gene>
    <name evidence="2" type="ORF">B0H15DRAFT_833871</name>
</gene>
<feature type="region of interest" description="Disordered" evidence="1">
    <location>
        <begin position="145"/>
        <end position="169"/>
    </location>
</feature>
<reference evidence="2" key="1">
    <citation type="submission" date="2023-03" db="EMBL/GenBank/DDBJ databases">
        <title>Massive genome expansion in bonnet fungi (Mycena s.s.) driven by repeated elements and novel gene families across ecological guilds.</title>
        <authorList>
            <consortium name="Lawrence Berkeley National Laboratory"/>
            <person name="Harder C.B."/>
            <person name="Miyauchi S."/>
            <person name="Viragh M."/>
            <person name="Kuo A."/>
            <person name="Thoen E."/>
            <person name="Andreopoulos B."/>
            <person name="Lu D."/>
            <person name="Skrede I."/>
            <person name="Drula E."/>
            <person name="Henrissat B."/>
            <person name="Morin E."/>
            <person name="Kohler A."/>
            <person name="Barry K."/>
            <person name="LaButti K."/>
            <person name="Morin E."/>
            <person name="Salamov A."/>
            <person name="Lipzen A."/>
            <person name="Mereny Z."/>
            <person name="Hegedus B."/>
            <person name="Baldrian P."/>
            <person name="Stursova M."/>
            <person name="Weitz H."/>
            <person name="Taylor A."/>
            <person name="Grigoriev I.V."/>
            <person name="Nagy L.G."/>
            <person name="Martin F."/>
            <person name="Kauserud H."/>
        </authorList>
    </citation>
    <scope>NUCLEOTIDE SEQUENCE</scope>
    <source>
        <strain evidence="2">CBHHK173m</strain>
    </source>
</reference>
<name>A0AAD6XSN9_9AGAR</name>
<evidence type="ECO:0000256" key="1">
    <source>
        <dbReference type="SAM" id="MobiDB-lite"/>
    </source>
</evidence>
<protein>
    <submittedName>
        <fullName evidence="2">Uncharacterized protein</fullName>
    </submittedName>
</protein>
<organism evidence="2 3">
    <name type="scientific">Mycena belliarum</name>
    <dbReference type="NCBI Taxonomy" id="1033014"/>
    <lineage>
        <taxon>Eukaryota</taxon>
        <taxon>Fungi</taxon>
        <taxon>Dikarya</taxon>
        <taxon>Basidiomycota</taxon>
        <taxon>Agaricomycotina</taxon>
        <taxon>Agaricomycetes</taxon>
        <taxon>Agaricomycetidae</taxon>
        <taxon>Agaricales</taxon>
        <taxon>Marasmiineae</taxon>
        <taxon>Mycenaceae</taxon>
        <taxon>Mycena</taxon>
    </lineage>
</organism>
<evidence type="ECO:0000313" key="2">
    <source>
        <dbReference type="EMBL" id="KAJ7092428.1"/>
    </source>
</evidence>
<accession>A0AAD6XSN9</accession>
<comment type="caution">
    <text evidence="2">The sequence shown here is derived from an EMBL/GenBank/DDBJ whole genome shotgun (WGS) entry which is preliminary data.</text>
</comment>
<dbReference type="AlphaFoldDB" id="A0AAD6XSN9"/>